<evidence type="ECO:0000256" key="6">
    <source>
        <dbReference type="ARBA" id="ARBA00022989"/>
    </source>
</evidence>
<gene>
    <name evidence="10" type="ORF">OMES3154_01162</name>
</gene>
<feature type="transmembrane region" description="Helical" evidence="9">
    <location>
        <begin position="322"/>
        <end position="343"/>
    </location>
</feature>
<feature type="transmembrane region" description="Helical" evidence="9">
    <location>
        <begin position="249"/>
        <end position="271"/>
    </location>
</feature>
<evidence type="ECO:0000256" key="1">
    <source>
        <dbReference type="ARBA" id="ARBA00004651"/>
    </source>
</evidence>
<feature type="transmembrane region" description="Helical" evidence="9">
    <location>
        <begin position="130"/>
        <end position="154"/>
    </location>
</feature>
<keyword evidence="6 8" id="KW-1133">Transmembrane helix</keyword>
<feature type="transmembrane region" description="Helical" evidence="9">
    <location>
        <begin position="48"/>
        <end position="67"/>
    </location>
</feature>
<protein>
    <submittedName>
        <fullName evidence="10">Xanthine/uracil/vitamin C permease</fullName>
    </submittedName>
</protein>
<evidence type="ECO:0000256" key="7">
    <source>
        <dbReference type="ARBA" id="ARBA00023136"/>
    </source>
</evidence>
<dbReference type="RefSeq" id="WP_197271522.1">
    <property type="nucleotide sequence ID" value="NZ_CABWIB010000001.1"/>
</dbReference>
<keyword evidence="4 8" id="KW-1003">Cell membrane</keyword>
<dbReference type="Pfam" id="PF00860">
    <property type="entry name" value="Xan_ur_permease"/>
    <property type="match status" value="1"/>
</dbReference>
<evidence type="ECO:0000256" key="9">
    <source>
        <dbReference type="SAM" id="Phobius"/>
    </source>
</evidence>
<reference evidence="10 11" key="1">
    <citation type="submission" date="2019-10" db="EMBL/GenBank/DDBJ databases">
        <authorList>
            <person name="Blom J."/>
        </authorList>
    </citation>
    <scope>NUCLEOTIDE SEQUENCE [LARGE SCALE GENOMIC DNA]</scope>
    <source>
        <strain evidence="10 11">ES3154-GLU</strain>
    </source>
</reference>
<keyword evidence="7 8" id="KW-0472">Membrane</keyword>
<name>A0A6I8MCC0_9FUSO</name>
<feature type="transmembrane region" description="Helical" evidence="9">
    <location>
        <begin position="355"/>
        <end position="378"/>
    </location>
</feature>
<evidence type="ECO:0000313" key="10">
    <source>
        <dbReference type="EMBL" id="VWL85877.1"/>
    </source>
</evidence>
<proteinExistence type="inferred from homology"/>
<dbReference type="InterPro" id="IPR045018">
    <property type="entry name" value="Azg-like"/>
</dbReference>
<comment type="subcellular location">
    <subcellularLocation>
        <location evidence="1 8">Cell membrane</location>
        <topology evidence="1 8">Multi-pass membrane protein</topology>
    </subcellularLocation>
</comment>
<feature type="transmembrane region" description="Helical" evidence="9">
    <location>
        <begin position="192"/>
        <end position="212"/>
    </location>
</feature>
<feature type="transmembrane region" description="Helical" evidence="9">
    <location>
        <begin position="74"/>
        <end position="94"/>
    </location>
</feature>
<dbReference type="PANTHER" id="PTHR43337:SF1">
    <property type="entry name" value="XANTHINE_URACIL PERMEASE C887.17-RELATED"/>
    <property type="match status" value="1"/>
</dbReference>
<keyword evidence="3 8" id="KW-0813">Transport</keyword>
<feature type="transmembrane region" description="Helical" evidence="9">
    <location>
        <begin position="100"/>
        <end position="118"/>
    </location>
</feature>
<feature type="transmembrane region" description="Helical" evidence="9">
    <location>
        <begin position="426"/>
        <end position="443"/>
    </location>
</feature>
<accession>A0A6I8MCC0</accession>
<dbReference type="InterPro" id="IPR026033">
    <property type="entry name" value="Azg-like_bact_archaea"/>
</dbReference>
<dbReference type="PANTHER" id="PTHR43337">
    <property type="entry name" value="XANTHINE/URACIL PERMEASE C887.17-RELATED"/>
    <property type="match status" value="1"/>
</dbReference>
<evidence type="ECO:0000256" key="5">
    <source>
        <dbReference type="ARBA" id="ARBA00022692"/>
    </source>
</evidence>
<dbReference type="Proteomes" id="UP000419017">
    <property type="component" value="Unassembled WGS sequence"/>
</dbReference>
<evidence type="ECO:0000256" key="2">
    <source>
        <dbReference type="ARBA" id="ARBA00005697"/>
    </source>
</evidence>
<dbReference type="GO" id="GO:0005345">
    <property type="term" value="F:purine nucleobase transmembrane transporter activity"/>
    <property type="evidence" value="ECO:0007669"/>
    <property type="project" value="TreeGrafter"/>
</dbReference>
<feature type="transmembrane region" description="Helical" evidence="9">
    <location>
        <begin position="292"/>
        <end position="310"/>
    </location>
</feature>
<feature type="transmembrane region" description="Helical" evidence="9">
    <location>
        <begin position="390"/>
        <end position="414"/>
    </location>
</feature>
<sequence>MEKFFKLKEHETTIKGEFFAGLTTFLTMAYILTVNVSILSESGLESRAVFFAITISAAVACIFMGLYANAPIALASGIGLNAFFTYTVVFTLGYTPYEGLAMVFVSGVIFLIISLLGLRKKIIEAIPESLKQSIGAAIGFFIAFIGLVKMGVIVRNDATLVGIGNFKNPTVILAIFGLIITVILLTKEYKAGVFIGIVITAIVGIVLGMLGINNMPQLPTSVIDVKIDTSLVGAFIQGLKSIITKPESIVVIFTMLFVDFFDTAGTLIAVTNKIERHAGKDYNMDKMFYSDALGTITGAVLGTSNVTSYIESGSGVAAGGRTGLTSVFTGIFFIFATFFAPLLKVVASINVDGKFIDPVVAPALVVVGILMATQLSSIDWHDFTSASSGFVTIIIMILTYSIVNGLAAGLIIYVITMIAKNEYKKINISLWLLFILFILYFVTM</sequence>
<keyword evidence="11" id="KW-1185">Reference proteome</keyword>
<evidence type="ECO:0000313" key="11">
    <source>
        <dbReference type="Proteomes" id="UP000419017"/>
    </source>
</evidence>
<feature type="transmembrane region" description="Helical" evidence="9">
    <location>
        <begin position="166"/>
        <end position="185"/>
    </location>
</feature>
<dbReference type="PIRSF" id="PIRSF005353">
    <property type="entry name" value="PbuG"/>
    <property type="match status" value="1"/>
</dbReference>
<organism evidence="10 11">
    <name type="scientific">Oceanivirga miroungae</name>
    <dbReference type="NCBI Taxonomy" id="1130046"/>
    <lineage>
        <taxon>Bacteria</taxon>
        <taxon>Fusobacteriati</taxon>
        <taxon>Fusobacteriota</taxon>
        <taxon>Fusobacteriia</taxon>
        <taxon>Fusobacteriales</taxon>
        <taxon>Leptotrichiaceae</taxon>
        <taxon>Oceanivirga</taxon>
    </lineage>
</organism>
<dbReference type="EMBL" id="CABWIB010000001">
    <property type="protein sequence ID" value="VWL85877.1"/>
    <property type="molecule type" value="Genomic_DNA"/>
</dbReference>
<keyword evidence="5 8" id="KW-0812">Transmembrane</keyword>
<comment type="similarity">
    <text evidence="2 8">Belongs to the nucleobase:cation symporter-2 (NCS2) (TC 2.A.40) family. Azg-like subfamily.</text>
</comment>
<dbReference type="GO" id="GO:0005886">
    <property type="term" value="C:plasma membrane"/>
    <property type="evidence" value="ECO:0007669"/>
    <property type="project" value="UniProtKB-SubCell"/>
</dbReference>
<dbReference type="InterPro" id="IPR006043">
    <property type="entry name" value="NCS2"/>
</dbReference>
<evidence type="ECO:0000256" key="3">
    <source>
        <dbReference type="ARBA" id="ARBA00022448"/>
    </source>
</evidence>
<feature type="transmembrane region" description="Helical" evidence="9">
    <location>
        <begin position="18"/>
        <end position="36"/>
    </location>
</feature>
<evidence type="ECO:0000256" key="4">
    <source>
        <dbReference type="ARBA" id="ARBA00022475"/>
    </source>
</evidence>
<evidence type="ECO:0000256" key="8">
    <source>
        <dbReference type="PIRNR" id="PIRNR005353"/>
    </source>
</evidence>
<dbReference type="AlphaFoldDB" id="A0A6I8MCC0"/>